<feature type="domain" description="TonB-dependent receptor-like beta-barrel" evidence="10">
    <location>
        <begin position="555"/>
        <end position="928"/>
    </location>
</feature>
<evidence type="ECO:0000256" key="7">
    <source>
        <dbReference type="ARBA" id="ARBA00023237"/>
    </source>
</evidence>
<dbReference type="InterPro" id="IPR000531">
    <property type="entry name" value="Beta-barrel_TonB"/>
</dbReference>
<comment type="caution">
    <text evidence="12">The sequence shown here is derived from an EMBL/GenBank/DDBJ whole genome shotgun (WGS) entry which is preliminary data.</text>
</comment>
<dbReference type="Proteomes" id="UP001501508">
    <property type="component" value="Unassembled WGS sequence"/>
</dbReference>
<evidence type="ECO:0000259" key="11">
    <source>
        <dbReference type="Pfam" id="PF07715"/>
    </source>
</evidence>
<dbReference type="InterPro" id="IPR036942">
    <property type="entry name" value="Beta-barrel_TonB_sf"/>
</dbReference>
<keyword evidence="7 8" id="KW-0998">Cell outer membrane</keyword>
<dbReference type="SUPFAM" id="SSF56935">
    <property type="entry name" value="Porins"/>
    <property type="match status" value="1"/>
</dbReference>
<evidence type="ECO:0000256" key="5">
    <source>
        <dbReference type="ARBA" id="ARBA00023077"/>
    </source>
</evidence>
<dbReference type="Pfam" id="PF00593">
    <property type="entry name" value="TonB_dep_Rec_b-barrel"/>
    <property type="match status" value="1"/>
</dbReference>
<keyword evidence="5 9" id="KW-0798">TonB box</keyword>
<dbReference type="Gene3D" id="2.60.40.1120">
    <property type="entry name" value="Carboxypeptidase-like, regulatory domain"/>
    <property type="match status" value="1"/>
</dbReference>
<dbReference type="InterPro" id="IPR023996">
    <property type="entry name" value="TonB-dep_OMP_SusC/RagA"/>
</dbReference>
<dbReference type="InterPro" id="IPR039426">
    <property type="entry name" value="TonB-dep_rcpt-like"/>
</dbReference>
<evidence type="ECO:0000259" key="10">
    <source>
        <dbReference type="Pfam" id="PF00593"/>
    </source>
</evidence>
<reference evidence="13" key="1">
    <citation type="journal article" date="2019" name="Int. J. Syst. Evol. Microbiol.">
        <title>The Global Catalogue of Microorganisms (GCM) 10K type strain sequencing project: providing services to taxonomists for standard genome sequencing and annotation.</title>
        <authorList>
            <consortium name="The Broad Institute Genomics Platform"/>
            <consortium name="The Broad Institute Genome Sequencing Center for Infectious Disease"/>
            <person name="Wu L."/>
            <person name="Ma J."/>
        </authorList>
    </citation>
    <scope>NUCLEOTIDE SEQUENCE [LARGE SCALE GENOMIC DNA]</scope>
    <source>
        <strain evidence="13">JCM 31920</strain>
    </source>
</reference>
<evidence type="ECO:0000256" key="6">
    <source>
        <dbReference type="ARBA" id="ARBA00023136"/>
    </source>
</evidence>
<keyword evidence="13" id="KW-1185">Reference proteome</keyword>
<keyword evidence="2 8" id="KW-0813">Transport</keyword>
<evidence type="ECO:0000256" key="2">
    <source>
        <dbReference type="ARBA" id="ARBA00022448"/>
    </source>
</evidence>
<dbReference type="Pfam" id="PF13715">
    <property type="entry name" value="CarbopepD_reg_2"/>
    <property type="match status" value="1"/>
</dbReference>
<keyword evidence="4 8" id="KW-0812">Transmembrane</keyword>
<feature type="domain" description="TonB-dependent receptor plug" evidence="11">
    <location>
        <begin position="277"/>
        <end position="384"/>
    </location>
</feature>
<dbReference type="PROSITE" id="PS52016">
    <property type="entry name" value="TONB_DEPENDENT_REC_3"/>
    <property type="match status" value="1"/>
</dbReference>
<gene>
    <name evidence="12" type="ORF">GCM10023091_22590</name>
</gene>
<dbReference type="Gene3D" id="2.40.170.20">
    <property type="entry name" value="TonB-dependent receptor, beta-barrel domain"/>
    <property type="match status" value="1"/>
</dbReference>
<dbReference type="NCBIfam" id="TIGR04057">
    <property type="entry name" value="SusC_RagA_signa"/>
    <property type="match status" value="1"/>
</dbReference>
<dbReference type="RefSeq" id="WP_345028989.1">
    <property type="nucleotide sequence ID" value="NZ_BAABEY010000023.1"/>
</dbReference>
<organism evidence="12 13">
    <name type="scientific">Ravibacter arvi</name>
    <dbReference type="NCBI Taxonomy" id="2051041"/>
    <lineage>
        <taxon>Bacteria</taxon>
        <taxon>Pseudomonadati</taxon>
        <taxon>Bacteroidota</taxon>
        <taxon>Cytophagia</taxon>
        <taxon>Cytophagales</taxon>
        <taxon>Spirosomataceae</taxon>
        <taxon>Ravibacter</taxon>
    </lineage>
</organism>
<dbReference type="InterPro" id="IPR012910">
    <property type="entry name" value="Plug_dom"/>
</dbReference>
<protein>
    <submittedName>
        <fullName evidence="12">TonB-dependent receptor</fullName>
    </submittedName>
</protein>
<name>A0ABP8LZI0_9BACT</name>
<keyword evidence="12" id="KW-0675">Receptor</keyword>
<evidence type="ECO:0000256" key="9">
    <source>
        <dbReference type="RuleBase" id="RU003357"/>
    </source>
</evidence>
<comment type="subcellular location">
    <subcellularLocation>
        <location evidence="1 8">Cell outer membrane</location>
        <topology evidence="1 8">Multi-pass membrane protein</topology>
    </subcellularLocation>
</comment>
<sequence length="1147" mass="126355">MDYFTNYLPPERRQRSLFARIAKGFHTGLVSRKSWKKLIMRLKYVSFLIFITCLHVYASGNAQRITLSIRNSSMLEVMRQIEKQTGYTFWMQADLAHDQAKVNMRVKNGELTTVLEQLLRKHQLTFAIIGKTIVISAPPESVQDATPDRGIRPDQLESLQPKEKLSWPELPAMRERTLIVAAPDEKTVTGRVLDENGSELPGVSIMLKGTQRGVSTGADGTFSLEVPESGALLVFSFVGYLTQEVAVGTRTSFEIKMEPDLKSLEELVVIGYGTVKKSDLTGSVSQVKARELNAFPNANVLQALSGRASGVHVRQSSGAPGASMSVRIRGGNSVLGSNEPLYVIDGFPIEGNPTQLNNAEIESLEILKDASATAIYGARGANGVVMITTKKGATGRTNVNFETSVSSQRLIRKLDLMNAKEYAQFYNEQAINDNIKPFFSQADLDGFGEGFDWQDFVFTKAPMLTSSLNIEGGSDKTKFSIGGSVFDQNGIVKGSAYKRYSLQTNISHKISDRFTVDLSSTISRIGNEQKDSGGGSRGGSMIAAAITAPPTLSPYNPDGSYTVLSTAYPFIATDIRNPINFINERSNLERQNAVLANLSLSYKIMPDLVLKVSGGVQNRDSRIDKYTTRKFFNSLGIADVTSRQFTSFLNENTLNYSRVFAEKHSFSVLAGVTYQDFTTTSLSAGGNGFLSDDFETYNLAAAANQDIPGSGYEKSVLVSFLGRVNYAFRDRYLLTASLRRDGASVISTGSKFGYYPSAAFAWRVSNEDFLADNRVISDLKLRTSWGMTGSQGVKPYTTLNILAANATIFNDGYANTFAPGTTLPGNLRWESTAQVDAGLDLGILENRVVFTADFYVKNTKDLLSTVSLPSSTGYLNTIMNVGRVRNTGVEFGVDAAVFRKGGFTWDLNGNLSLNRNKVISLYGGEDILRDNIGVIIVNDATGILREGRPIGQFWGYRETGYDENGYITFEDLNQDGAITQADKTYIGDANPGFIYGLNSVMKFKGLELSMFWQGSQGNDIFNASAITNTMDYGFGLNMPRSVFLNHWTPESPEAAYPKISLKSPVRMSDRFIEDGSYLRLKNIMLSYDLTADWIKSKVFRSLNVYVSAQNLLTFTAYSWWDPETNYRLDHNSYPVAKSVTAGLRVGF</sequence>
<evidence type="ECO:0000256" key="1">
    <source>
        <dbReference type="ARBA" id="ARBA00004571"/>
    </source>
</evidence>
<evidence type="ECO:0000256" key="8">
    <source>
        <dbReference type="PROSITE-ProRule" id="PRU01360"/>
    </source>
</evidence>
<keyword evidence="6 8" id="KW-0472">Membrane</keyword>
<accession>A0ABP8LZI0</accession>
<comment type="similarity">
    <text evidence="8 9">Belongs to the TonB-dependent receptor family.</text>
</comment>
<dbReference type="Pfam" id="PF07715">
    <property type="entry name" value="Plug"/>
    <property type="match status" value="1"/>
</dbReference>
<proteinExistence type="inferred from homology"/>
<dbReference type="SUPFAM" id="SSF49464">
    <property type="entry name" value="Carboxypeptidase regulatory domain-like"/>
    <property type="match status" value="1"/>
</dbReference>
<evidence type="ECO:0000313" key="13">
    <source>
        <dbReference type="Proteomes" id="UP001501508"/>
    </source>
</evidence>
<dbReference type="InterPro" id="IPR008969">
    <property type="entry name" value="CarboxyPept-like_regulatory"/>
</dbReference>
<dbReference type="InterPro" id="IPR023997">
    <property type="entry name" value="TonB-dep_OMP_SusC/RagA_CS"/>
</dbReference>
<dbReference type="Gene3D" id="2.170.130.10">
    <property type="entry name" value="TonB-dependent receptor, plug domain"/>
    <property type="match status" value="1"/>
</dbReference>
<evidence type="ECO:0000256" key="4">
    <source>
        <dbReference type="ARBA" id="ARBA00022692"/>
    </source>
</evidence>
<keyword evidence="3 8" id="KW-1134">Transmembrane beta strand</keyword>
<dbReference type="InterPro" id="IPR037066">
    <property type="entry name" value="Plug_dom_sf"/>
</dbReference>
<dbReference type="NCBIfam" id="TIGR04056">
    <property type="entry name" value="OMP_RagA_SusC"/>
    <property type="match status" value="1"/>
</dbReference>
<evidence type="ECO:0000313" key="12">
    <source>
        <dbReference type="EMBL" id="GAA4439827.1"/>
    </source>
</evidence>
<evidence type="ECO:0000256" key="3">
    <source>
        <dbReference type="ARBA" id="ARBA00022452"/>
    </source>
</evidence>
<dbReference type="EMBL" id="BAABEY010000023">
    <property type="protein sequence ID" value="GAA4439827.1"/>
    <property type="molecule type" value="Genomic_DNA"/>
</dbReference>